<dbReference type="CDD" id="cd06464">
    <property type="entry name" value="ACD_sHsps-like"/>
    <property type="match status" value="1"/>
</dbReference>
<reference evidence="4 5" key="1">
    <citation type="journal article" date="2015" name="Proc. Natl. Acad. Sci. U.S.A.">
        <title>Expanded metabolic versatility of ubiquitous nitrite-oxidizing bacteria from the genus Nitrospira.</title>
        <authorList>
            <person name="Koch H."/>
            <person name="Lucker S."/>
            <person name="Albertsen M."/>
            <person name="Kitzinger K."/>
            <person name="Herbold C."/>
            <person name="Spieck E."/>
            <person name="Nielsen P.H."/>
            <person name="Wagner M."/>
            <person name="Daims H."/>
        </authorList>
    </citation>
    <scope>NUCLEOTIDE SEQUENCE [LARGE SCALE GENOMIC DNA]</scope>
    <source>
        <strain evidence="4 5">NSP M-1</strain>
    </source>
</reference>
<dbReference type="SUPFAM" id="SSF49764">
    <property type="entry name" value="HSP20-like chaperones"/>
    <property type="match status" value="1"/>
</dbReference>
<dbReference type="PROSITE" id="PS01031">
    <property type="entry name" value="SHSP"/>
    <property type="match status" value="1"/>
</dbReference>
<evidence type="ECO:0000256" key="2">
    <source>
        <dbReference type="RuleBase" id="RU003616"/>
    </source>
</evidence>
<proteinExistence type="inferred from homology"/>
<gene>
    <name evidence="4" type="ORF">NITMOv2_0607</name>
</gene>
<dbReference type="RefSeq" id="WP_053378446.1">
    <property type="nucleotide sequence ID" value="NZ_CP011801.1"/>
</dbReference>
<keyword evidence="4" id="KW-0346">Stress response</keyword>
<dbReference type="AlphaFoldDB" id="A0A0K2G7W0"/>
<dbReference type="STRING" id="42253.NITMOv2_0607"/>
<dbReference type="OrthoDB" id="9811615at2"/>
<dbReference type="InterPro" id="IPR031107">
    <property type="entry name" value="Small_HSP"/>
</dbReference>
<evidence type="ECO:0000313" key="5">
    <source>
        <dbReference type="Proteomes" id="UP000069205"/>
    </source>
</evidence>
<keyword evidence="5" id="KW-1185">Reference proteome</keyword>
<accession>A0A0K2G7W0</accession>
<dbReference type="Gene3D" id="2.60.40.790">
    <property type="match status" value="1"/>
</dbReference>
<evidence type="ECO:0000313" key="4">
    <source>
        <dbReference type="EMBL" id="ALA57043.1"/>
    </source>
</evidence>
<dbReference type="InterPro" id="IPR008978">
    <property type="entry name" value="HSP20-like_chaperone"/>
</dbReference>
<dbReference type="KEGG" id="nmv:NITMOv2_0607"/>
<dbReference type="Proteomes" id="UP000069205">
    <property type="component" value="Chromosome"/>
</dbReference>
<feature type="domain" description="SHSP" evidence="3">
    <location>
        <begin position="34"/>
        <end position="146"/>
    </location>
</feature>
<evidence type="ECO:0000256" key="1">
    <source>
        <dbReference type="PROSITE-ProRule" id="PRU00285"/>
    </source>
</evidence>
<dbReference type="EMBL" id="CP011801">
    <property type="protein sequence ID" value="ALA57043.1"/>
    <property type="molecule type" value="Genomic_DNA"/>
</dbReference>
<evidence type="ECO:0000259" key="3">
    <source>
        <dbReference type="PROSITE" id="PS01031"/>
    </source>
</evidence>
<dbReference type="InterPro" id="IPR002068">
    <property type="entry name" value="A-crystallin/Hsp20_dom"/>
</dbReference>
<dbReference type="PANTHER" id="PTHR11527">
    <property type="entry name" value="HEAT-SHOCK PROTEIN 20 FAMILY MEMBER"/>
    <property type="match status" value="1"/>
</dbReference>
<organism evidence="4 5">
    <name type="scientific">Nitrospira moscoviensis</name>
    <dbReference type="NCBI Taxonomy" id="42253"/>
    <lineage>
        <taxon>Bacteria</taxon>
        <taxon>Pseudomonadati</taxon>
        <taxon>Nitrospirota</taxon>
        <taxon>Nitrospiria</taxon>
        <taxon>Nitrospirales</taxon>
        <taxon>Nitrospiraceae</taxon>
        <taxon>Nitrospira</taxon>
    </lineage>
</organism>
<dbReference type="Pfam" id="PF00011">
    <property type="entry name" value="HSP20"/>
    <property type="match status" value="1"/>
</dbReference>
<protein>
    <submittedName>
        <fullName evidence="4">Putative Heat shock protein Hsp20</fullName>
    </submittedName>
</protein>
<comment type="similarity">
    <text evidence="1 2">Belongs to the small heat shock protein (HSP20) family.</text>
</comment>
<sequence>MTSYVPSVMSSLNEQTFDRQIDRMFDEALRAFSTSTSEWVPACNVWDDANGFYVQVALPGWEASHITLEVNNQILTVKGERKEEERADGSRYHLEEIGGDRFARMFRLPSFVDHEKASATHKNGMLTISFPKREEAKCRRILIAAD</sequence>
<name>A0A0K2G7W0_NITMO</name>
<dbReference type="PATRIC" id="fig|42253.5.peg.601"/>